<evidence type="ECO:0000256" key="4">
    <source>
        <dbReference type="ARBA" id="ARBA00022679"/>
    </source>
</evidence>
<dbReference type="Proteomes" id="UP000230423">
    <property type="component" value="Unassembled WGS sequence"/>
</dbReference>
<accession>A0A2G9TUU7</accession>
<dbReference type="EC" id="2.4.1.-" evidence="8"/>
<comment type="similarity">
    <text evidence="2 8">Belongs to the glycosyltransferase 92 family.</text>
</comment>
<organism evidence="9 10">
    <name type="scientific">Teladorsagia circumcincta</name>
    <name type="common">Brown stomach worm</name>
    <name type="synonym">Ostertagia circumcincta</name>
    <dbReference type="NCBI Taxonomy" id="45464"/>
    <lineage>
        <taxon>Eukaryota</taxon>
        <taxon>Metazoa</taxon>
        <taxon>Ecdysozoa</taxon>
        <taxon>Nematoda</taxon>
        <taxon>Chromadorea</taxon>
        <taxon>Rhabditida</taxon>
        <taxon>Rhabditina</taxon>
        <taxon>Rhabditomorpha</taxon>
        <taxon>Strongyloidea</taxon>
        <taxon>Trichostrongylidae</taxon>
        <taxon>Teladorsagia</taxon>
    </lineage>
</organism>
<dbReference type="PANTHER" id="PTHR21645:SF8">
    <property type="entry name" value="GLYCOSYLTRANSFERASE FAMILY 92 PROTEIN F13G3.3"/>
    <property type="match status" value="1"/>
</dbReference>
<dbReference type="GO" id="GO:0016757">
    <property type="term" value="F:glycosyltransferase activity"/>
    <property type="evidence" value="ECO:0007669"/>
    <property type="project" value="UniProtKB-UniRule"/>
</dbReference>
<dbReference type="InterPro" id="IPR008166">
    <property type="entry name" value="Glyco_transf_92"/>
</dbReference>
<evidence type="ECO:0000313" key="9">
    <source>
        <dbReference type="EMBL" id="PIO61796.1"/>
    </source>
</evidence>
<protein>
    <recommendedName>
        <fullName evidence="8">Glycosyltransferase family 92 protein</fullName>
        <ecNumber evidence="8">2.4.1.-</ecNumber>
    </recommendedName>
</protein>
<dbReference type="InterPro" id="IPR052012">
    <property type="entry name" value="GTase_92"/>
</dbReference>
<name>A0A2G9TUU7_TELCI</name>
<keyword evidence="10" id="KW-1185">Reference proteome</keyword>
<evidence type="ECO:0000256" key="1">
    <source>
        <dbReference type="ARBA" id="ARBA00004167"/>
    </source>
</evidence>
<evidence type="ECO:0000313" key="10">
    <source>
        <dbReference type="Proteomes" id="UP000230423"/>
    </source>
</evidence>
<dbReference type="EMBL" id="KZ352993">
    <property type="protein sequence ID" value="PIO61796.1"/>
    <property type="molecule type" value="Genomic_DNA"/>
</dbReference>
<evidence type="ECO:0000256" key="5">
    <source>
        <dbReference type="ARBA" id="ARBA00022692"/>
    </source>
</evidence>
<gene>
    <name evidence="9" type="ORF">TELCIR_16668</name>
</gene>
<evidence type="ECO:0000256" key="2">
    <source>
        <dbReference type="ARBA" id="ARBA00007647"/>
    </source>
</evidence>
<dbReference type="AlphaFoldDB" id="A0A2G9TUU7"/>
<keyword evidence="5" id="KW-0812">Transmembrane</keyword>
<sequence length="387" mass="44673">MFADGSQCLSRHLCCQTLNGSQFQQETNSLRFNSTLCHSINGVNIPFREPVLKKYDVVTCIAPLFGNEQWQQALFAAHIYKKYGSHMHLYIRSMVSTVYDLLRIYVDEVCWSVKDGVRTTKGIGKILGKQESASYIAFMDLDDVLIPRLADSYLEEFAHLFHSMPNVAYIHYEKENTRLDVAMHSNKFTLRAMLSTIQFEKVSETGKMVANPLYVNHTWIHHPTYVTEGMDRYTVPNHLNAITHLKHMHLIADGTHKKFSSAPAYRPNTPNQISEKPLLSKRHIDELQLDFERMSSKPEVARIFPTLPRRFIYREVIDQCFEDTYYKYHYSGNVKELKCPGPDRCLFPRGIPCYNSVAKFHSVANSSRLNIHFATDESFKEENGCLP</sequence>
<evidence type="ECO:0000256" key="7">
    <source>
        <dbReference type="ARBA" id="ARBA00023136"/>
    </source>
</evidence>
<dbReference type="OrthoDB" id="5809216at2759"/>
<reference evidence="9 10" key="1">
    <citation type="submission" date="2015-09" db="EMBL/GenBank/DDBJ databases">
        <title>Draft genome of the parasitic nematode Teladorsagia circumcincta isolate WARC Sus (inbred).</title>
        <authorList>
            <person name="Mitreva M."/>
        </authorList>
    </citation>
    <scope>NUCLEOTIDE SEQUENCE [LARGE SCALE GENOMIC DNA]</scope>
    <source>
        <strain evidence="9 10">S</strain>
    </source>
</reference>
<evidence type="ECO:0000256" key="6">
    <source>
        <dbReference type="ARBA" id="ARBA00022989"/>
    </source>
</evidence>
<keyword evidence="3 8" id="KW-0328">Glycosyltransferase</keyword>
<dbReference type="Pfam" id="PF01697">
    <property type="entry name" value="Glyco_transf_92"/>
    <property type="match status" value="2"/>
</dbReference>
<comment type="subcellular location">
    <subcellularLocation>
        <location evidence="1">Membrane</location>
        <topology evidence="1">Single-pass membrane protein</topology>
    </subcellularLocation>
</comment>
<keyword evidence="6" id="KW-1133">Transmembrane helix</keyword>
<dbReference type="GO" id="GO:0016020">
    <property type="term" value="C:membrane"/>
    <property type="evidence" value="ECO:0007669"/>
    <property type="project" value="UniProtKB-SubCell"/>
</dbReference>
<evidence type="ECO:0000256" key="8">
    <source>
        <dbReference type="RuleBase" id="RU366017"/>
    </source>
</evidence>
<keyword evidence="4 8" id="KW-0808">Transferase</keyword>
<evidence type="ECO:0000256" key="3">
    <source>
        <dbReference type="ARBA" id="ARBA00022676"/>
    </source>
</evidence>
<keyword evidence="7" id="KW-0472">Membrane</keyword>
<dbReference type="PANTHER" id="PTHR21645">
    <property type="entry name" value="GLYCOSYLTRANSFERASE FAMILY 92 PROTEIN"/>
    <property type="match status" value="1"/>
</dbReference>
<proteinExistence type="inferred from homology"/>